<dbReference type="Pfam" id="PF00520">
    <property type="entry name" value="Ion_trans"/>
    <property type="match status" value="4"/>
</dbReference>
<evidence type="ECO:0000256" key="13">
    <source>
        <dbReference type="ARBA" id="ARBA00023065"/>
    </source>
</evidence>
<feature type="domain" description="Ion transport" evidence="28">
    <location>
        <begin position="1171"/>
        <end position="1447"/>
    </location>
</feature>
<dbReference type="GO" id="GO:0001518">
    <property type="term" value="C:voltage-gated sodium channel complex"/>
    <property type="evidence" value="ECO:0007669"/>
    <property type="project" value="UniProtKB-UniRule"/>
</dbReference>
<dbReference type="InterPro" id="IPR044564">
    <property type="entry name" value="Na_chnl_inactivation_gate"/>
</dbReference>
<feature type="compositionally biased region" description="Basic and acidic residues" evidence="27">
    <location>
        <begin position="1936"/>
        <end position="1964"/>
    </location>
</feature>
<organism evidence="32 33">
    <name type="scientific">Hemibagrus wyckioides</name>
    <dbReference type="NCBI Taxonomy" id="337641"/>
    <lineage>
        <taxon>Eukaryota</taxon>
        <taxon>Metazoa</taxon>
        <taxon>Chordata</taxon>
        <taxon>Craniata</taxon>
        <taxon>Vertebrata</taxon>
        <taxon>Euteleostomi</taxon>
        <taxon>Actinopterygii</taxon>
        <taxon>Neopterygii</taxon>
        <taxon>Teleostei</taxon>
        <taxon>Ostariophysi</taxon>
        <taxon>Siluriformes</taxon>
        <taxon>Bagridae</taxon>
        <taxon>Hemibagrus</taxon>
    </lineage>
</organism>
<keyword evidence="11 26" id="KW-1133">Transmembrane helix</keyword>
<dbReference type="InterPro" id="IPR010526">
    <property type="entry name" value="Na_trans_assoc_dom"/>
</dbReference>
<feature type="region of interest" description="Disordered" evidence="27">
    <location>
        <begin position="450"/>
        <end position="538"/>
    </location>
</feature>
<dbReference type="FunFam" id="1.10.287.70:FF:000006">
    <property type="entry name" value="Sodium channel protein"/>
    <property type="match status" value="1"/>
</dbReference>
<keyword evidence="18" id="KW-0966">Cell projection</keyword>
<keyword evidence="5" id="KW-1003">Cell membrane</keyword>
<comment type="catalytic activity">
    <reaction evidence="20">
        <text>Na(+)(in) = Na(+)(out)</text>
        <dbReference type="Rhea" id="RHEA:34963"/>
        <dbReference type="ChEBI" id="CHEBI:29101"/>
    </reaction>
</comment>
<feature type="transmembrane region" description="Helical" evidence="26">
    <location>
        <begin position="1680"/>
        <end position="1699"/>
    </location>
</feature>
<feature type="domain" description="SCN5A-like C-terminal IQ motif" evidence="31">
    <location>
        <begin position="1872"/>
        <end position="1898"/>
    </location>
</feature>
<keyword evidence="15" id="KW-1015">Disulfide bond</keyword>
<feature type="transmembrane region" description="Helical" evidence="26">
    <location>
        <begin position="137"/>
        <end position="158"/>
    </location>
</feature>
<feature type="transmembrane region" description="Helical" evidence="26">
    <location>
        <begin position="1507"/>
        <end position="1525"/>
    </location>
</feature>
<keyword evidence="6" id="KW-0597">Phosphoprotein</keyword>
<dbReference type="PROSITE" id="PS50096">
    <property type="entry name" value="IQ"/>
    <property type="match status" value="1"/>
</dbReference>
<feature type="transmembrane region" description="Helical" evidence="26">
    <location>
        <begin position="1212"/>
        <end position="1231"/>
    </location>
</feature>
<feature type="domain" description="Ion transport" evidence="28">
    <location>
        <begin position="143"/>
        <end position="428"/>
    </location>
</feature>
<comment type="caution">
    <text evidence="26">Lacks conserved residue(s) required for the propagation of feature annotation.</text>
</comment>
<dbReference type="Gene3D" id="1.10.238.10">
    <property type="entry name" value="EF-hand"/>
    <property type="match status" value="1"/>
</dbReference>
<evidence type="ECO:0000256" key="6">
    <source>
        <dbReference type="ARBA" id="ARBA00022553"/>
    </source>
</evidence>
<reference evidence="32 33" key="1">
    <citation type="submission" date="2021-06" db="EMBL/GenBank/DDBJ databases">
        <title>Chromosome-level genome assembly of the red-tail catfish (Hemibagrus wyckioides).</title>
        <authorList>
            <person name="Shao F."/>
        </authorList>
    </citation>
    <scope>NUCLEOTIDE SEQUENCE [LARGE SCALE GENOMIC DNA]</scope>
    <source>
        <strain evidence="32">EC202008001</strain>
        <tissue evidence="32">Blood</tissue>
    </source>
</reference>
<dbReference type="InterPro" id="IPR005821">
    <property type="entry name" value="Ion_trans_dom"/>
</dbReference>
<dbReference type="CDD" id="cd13433">
    <property type="entry name" value="Na_channel_gate"/>
    <property type="match status" value="1"/>
</dbReference>
<dbReference type="PRINTS" id="PR01667">
    <property type="entry name" value="NACHANNEL8"/>
</dbReference>
<keyword evidence="4 26" id="KW-0894">Sodium channel</keyword>
<evidence type="ECO:0000256" key="3">
    <source>
        <dbReference type="ARBA" id="ARBA00022448"/>
    </source>
</evidence>
<feature type="transmembrane region" description="Helical" evidence="26">
    <location>
        <begin position="234"/>
        <end position="255"/>
    </location>
</feature>
<evidence type="ECO:0000256" key="12">
    <source>
        <dbReference type="ARBA" id="ARBA00023053"/>
    </source>
</evidence>
<evidence type="ECO:0000256" key="4">
    <source>
        <dbReference type="ARBA" id="ARBA00022461"/>
    </source>
</evidence>
<keyword evidence="12 26" id="KW-0915">Sodium</keyword>
<feature type="region of interest" description="Disordered" evidence="27">
    <location>
        <begin position="1083"/>
        <end position="1110"/>
    </location>
</feature>
<evidence type="ECO:0000256" key="2">
    <source>
        <dbReference type="ARBA" id="ARBA00004651"/>
    </source>
</evidence>
<dbReference type="Gene3D" id="1.20.120.350">
    <property type="entry name" value="Voltage-gated potassium channels. Chain C"/>
    <property type="match status" value="4"/>
</dbReference>
<feature type="transmembrane region" description="Helical" evidence="26">
    <location>
        <begin position="1243"/>
        <end position="1263"/>
    </location>
</feature>
<evidence type="ECO:0000256" key="11">
    <source>
        <dbReference type="ARBA" id="ARBA00022989"/>
    </source>
</evidence>
<evidence type="ECO:0000256" key="25">
    <source>
        <dbReference type="ARBA" id="ARBA00064899"/>
    </source>
</evidence>
<name>A0A9D3NKR2_9TELE</name>
<keyword evidence="7 26" id="KW-0812">Transmembrane</keyword>
<dbReference type="OrthoDB" id="2984333at2759"/>
<feature type="transmembrane region" description="Helical" evidence="26">
    <location>
        <begin position="1289"/>
        <end position="1315"/>
    </location>
</feature>
<keyword evidence="16" id="KW-0325">Glycoprotein</keyword>
<feature type="transmembrane region" description="Helical" evidence="26">
    <location>
        <begin position="261"/>
        <end position="281"/>
    </location>
</feature>
<dbReference type="Pfam" id="PF06512">
    <property type="entry name" value="Na_trans_assoc"/>
    <property type="match status" value="1"/>
</dbReference>
<comment type="subunit">
    <text evidence="25">Voltage-gated sodium (Nav) channels consist of an ion-conducting alpha subunit which is functional on its own associated with regulatory beta subunits.</text>
</comment>
<evidence type="ECO:0000256" key="18">
    <source>
        <dbReference type="ARBA" id="ARBA00023273"/>
    </source>
</evidence>
<dbReference type="Gene3D" id="1.10.287.70">
    <property type="match status" value="4"/>
</dbReference>
<dbReference type="SUPFAM" id="SSF81324">
    <property type="entry name" value="Voltage-gated potassium channels"/>
    <property type="match status" value="4"/>
</dbReference>
<evidence type="ECO:0000256" key="22">
    <source>
        <dbReference type="ARBA" id="ARBA00055248"/>
    </source>
</evidence>
<comment type="similarity">
    <text evidence="21">Belongs to the sodium channel (TC 1.A.1.10) family. Nav1.4/SCN4A subfamily.</text>
</comment>
<comment type="caution">
    <text evidence="32">The sequence shown here is derived from an EMBL/GenBank/DDBJ whole genome shotgun (WGS) entry which is preliminary data.</text>
</comment>
<comment type="function">
    <text evidence="23">Pore-forming subunit of a voltage-gated sodium channel complex assuming opened or closed conformations in response to the voltage difference across membranes and through which sodium ions selectively pass along their electrochemical gradient. Contributes to neuronal excitability by regulating action potential threshold and propagation.</text>
</comment>
<proteinExistence type="inferred from homology"/>
<evidence type="ECO:0000256" key="24">
    <source>
        <dbReference type="ARBA" id="ARBA00061447"/>
    </source>
</evidence>
<keyword evidence="17 26" id="KW-0739">Sodium transport</keyword>
<dbReference type="FunFam" id="1.20.120.350:FF:000002">
    <property type="entry name" value="Sodium channel protein"/>
    <property type="match status" value="1"/>
</dbReference>
<evidence type="ECO:0000256" key="16">
    <source>
        <dbReference type="ARBA" id="ARBA00023180"/>
    </source>
</evidence>
<dbReference type="FunFam" id="1.20.120.350:FF:000003">
    <property type="entry name" value="Voltage-dependent sodium channel"/>
    <property type="match status" value="1"/>
</dbReference>
<dbReference type="FunFam" id="1.20.120.350:FF:000004">
    <property type="entry name" value="Sodium channel protein"/>
    <property type="match status" value="1"/>
</dbReference>
<keyword evidence="14 26" id="KW-0472">Membrane</keyword>
<evidence type="ECO:0000313" key="33">
    <source>
        <dbReference type="Proteomes" id="UP000824219"/>
    </source>
</evidence>
<accession>A0A9D3NKR2</accession>
<keyword evidence="19 26" id="KW-0407">Ion channel</keyword>
<evidence type="ECO:0000259" key="31">
    <source>
        <dbReference type="Pfam" id="PF24609"/>
    </source>
</evidence>
<keyword evidence="8" id="KW-0677">Repeat</keyword>
<dbReference type="FunFam" id="1.20.120.350:FF:000005">
    <property type="entry name" value="Sodium channel protein"/>
    <property type="match status" value="1"/>
</dbReference>
<evidence type="ECO:0000256" key="1">
    <source>
        <dbReference type="ARBA" id="ARBA00004489"/>
    </source>
</evidence>
<feature type="transmembrane region" description="Helical" evidence="26">
    <location>
        <begin position="1727"/>
        <end position="1750"/>
    </location>
</feature>
<dbReference type="PANTHER" id="PTHR10037:SF23">
    <property type="entry name" value="SODIUM CHANNEL PROTEIN TYPE 8 SUBUNIT ALPHA"/>
    <property type="match status" value="1"/>
</dbReference>
<dbReference type="Pfam" id="PF24609">
    <property type="entry name" value="IQ_SCN5A_C"/>
    <property type="match status" value="1"/>
</dbReference>
<dbReference type="GO" id="GO:0005248">
    <property type="term" value="F:voltage-gated sodium channel activity"/>
    <property type="evidence" value="ECO:0007669"/>
    <property type="project" value="InterPro"/>
</dbReference>
<feature type="transmembrane region" description="Helical" evidence="26">
    <location>
        <begin position="926"/>
        <end position="952"/>
    </location>
</feature>
<feature type="transmembrane region" description="Helical" evidence="26">
    <location>
        <begin position="839"/>
        <end position="867"/>
    </location>
</feature>
<dbReference type="Gene3D" id="1.20.5.1190">
    <property type="entry name" value="iswi atpase"/>
    <property type="match status" value="1"/>
</dbReference>
<dbReference type="PRINTS" id="PR00170">
    <property type="entry name" value="NACHANNEL"/>
</dbReference>
<keyword evidence="13 26" id="KW-0406">Ion transport</keyword>
<dbReference type="FunFam" id="1.10.287.70:FF:000001">
    <property type="entry name" value="Sodium channel protein"/>
    <property type="match status" value="1"/>
</dbReference>
<evidence type="ECO:0000259" key="29">
    <source>
        <dbReference type="Pfam" id="PF06512"/>
    </source>
</evidence>
<feature type="compositionally biased region" description="Polar residues" evidence="27">
    <location>
        <begin position="1924"/>
        <end position="1934"/>
    </location>
</feature>
<evidence type="ECO:0000256" key="9">
    <source>
        <dbReference type="ARBA" id="ARBA00022843"/>
    </source>
</evidence>
<feature type="domain" description="Sodium ion transport-associated" evidence="29">
    <location>
        <begin position="966"/>
        <end position="1166"/>
    </location>
</feature>
<evidence type="ECO:0000256" key="19">
    <source>
        <dbReference type="ARBA" id="ARBA00023303"/>
    </source>
</evidence>
<dbReference type="GO" id="GO:0030424">
    <property type="term" value="C:axon"/>
    <property type="evidence" value="ECO:0007669"/>
    <property type="project" value="UniProtKB-SubCell"/>
</dbReference>
<keyword evidence="9" id="KW-0832">Ubl conjugation</keyword>
<evidence type="ECO:0000256" key="27">
    <source>
        <dbReference type="SAM" id="MobiDB-lite"/>
    </source>
</evidence>
<comment type="similarity">
    <text evidence="24">Belongs to the sodium channel (TC 1.A.1.10) family. Nav1.6/SCN8A subfamily.</text>
</comment>
<feature type="compositionally biased region" description="Low complexity" evidence="27">
    <location>
        <begin position="479"/>
        <end position="491"/>
    </location>
</feature>
<feature type="compositionally biased region" description="Basic and acidic residues" evidence="27">
    <location>
        <begin position="42"/>
        <end position="61"/>
    </location>
</feature>
<feature type="transmembrane region" description="Helical" evidence="26">
    <location>
        <begin position="1173"/>
        <end position="1191"/>
    </location>
</feature>
<dbReference type="Pfam" id="PF11933">
    <property type="entry name" value="Na_trans_cytopl"/>
    <property type="match status" value="1"/>
</dbReference>
<feature type="transmembrane region" description="Helical" evidence="26">
    <location>
        <begin position="355"/>
        <end position="374"/>
    </location>
</feature>
<dbReference type="FunFam" id="1.10.238.10:FF:000002">
    <property type="entry name" value="Sodium channel protein"/>
    <property type="match status" value="1"/>
</dbReference>
<dbReference type="InterPro" id="IPR008054">
    <property type="entry name" value="Na_channel_a8su"/>
</dbReference>
<feature type="region of interest" description="Disordered" evidence="27">
    <location>
        <begin position="1910"/>
        <end position="1964"/>
    </location>
</feature>
<feature type="compositionally biased region" description="Basic and acidic residues" evidence="27">
    <location>
        <begin position="505"/>
        <end position="538"/>
    </location>
</feature>
<dbReference type="GO" id="GO:0019228">
    <property type="term" value="P:neuronal action potential"/>
    <property type="evidence" value="ECO:0007669"/>
    <property type="project" value="TreeGrafter"/>
</dbReference>
<comment type="function">
    <text evidence="22">Pore-forming subunit of a voltage-gated sodium (Nav) channel that directly mediates the depolarizing phase of action potentials in excitable membranes. Navs, also called VGSCs (voltage-gated sodium channels) or VDSCs (voltage-dependent sodium channels), operate by switching between closed and open conformations depending on the voltage difference across the membrane. In the open conformation they allow Na(+) ions to selectively pass through the pore, along their electrochemical gradient. The influx of Na+ ions provokes membrane depolarization, initiating the propagation of electrical signals throughout cells and tissues.</text>
</comment>
<feature type="transmembrane region" description="Helical" evidence="26">
    <location>
        <begin position="203"/>
        <end position="222"/>
    </location>
</feature>
<feature type="region of interest" description="Disordered" evidence="27">
    <location>
        <begin position="27"/>
        <end position="62"/>
    </location>
</feature>
<evidence type="ECO:0000259" key="30">
    <source>
        <dbReference type="Pfam" id="PF11933"/>
    </source>
</evidence>
<dbReference type="GO" id="GO:0086010">
    <property type="term" value="P:membrane depolarization during action potential"/>
    <property type="evidence" value="ECO:0007669"/>
    <property type="project" value="TreeGrafter"/>
</dbReference>
<evidence type="ECO:0000256" key="20">
    <source>
        <dbReference type="ARBA" id="ARBA00036239"/>
    </source>
</evidence>
<sequence length="1964" mass="223797">MAAALLAPPGPDSFRYFSPESLANIERRIAEEKAKPPPKPDSSYRDDDDKDKPKPNSDLEAGKNLPFIYGDIPSGMVATPLEDIDPFYMNQKTFIVVNKGKTMFRFSATPSLYIISPFNIFRRIAIKILIHSYPFNLLLHTVMIIMCTILTNCVFMTFSNPPEWSKQVEYTFTGIYTFESLVKIIARGFCIDDFTFLRDPWNWLDFMVISMAYITEFVNLGNVSALRTFRVLRALKTISVIPGLKTIVGALIQSVKKLSDVMILTVFCLSVFALIGLQLFMGNLRHKCVIWPINITELYQANGTESFNWDEYIMNEKNFYKLPGSLDALLCGNGSDAGRCPEGYTCMKAGRNPNYGYTSFDSFGWAFLALFRLMTQDFWENLYMLTLRAAGKTYMIFFVLVIFVGSFYLVNLILAVVAMAYEEQNQATMEEAARKEEEFKAMLEQLKKQQEEAQANAMATSAGTVSEDAAEDDGVENLSCSSSEMSKLSSKSAKERRNRKKKWKQKEQDREKGDSEKFVKSESDDGSKKRFRFPDNRLGRRSSIMNQSLLSIPGSPFLSRHNSKSSIFSFKGRCRDAGSENEFADDEHSTVEECDQRRSSLFSPYRRSSYSGYHGKHNSTVDCNGVVSLIGPGPGGRLLPEPTTDIEIKKKLSGSLMVSMDQLNASFGHKERANSVMSVTNTLVEELEESQRKCPPCWYKFANTFLIWECCPMWIKIKEIVNLIVMDPFVDLAITICIVLNTLFMAMEHYPMTEQFEHVLSVGNLVFTGIFTAEMVAKLVAMDPYYYFQEGWNIFDGFIVSLSLMELGLANVEGLSVLRSFRLLRVFKLAKSWPTLNMLIKIIGNSVGALGNLTLVLAIIVFIFAVVGMQLFGKNYRDCVCKIAQTCELPRWHMNDFFHSFLIVFRVLCGEWIETMWDCMEVAGQAMCLIVFMMVMVIGNLVVLNLFLALLLSSFSADNLAAPDDDGEMNNLQISVNRIKKGIAWVKAKIRQLVRVILRRKVVDEAKPLDELYDKKLNCITNHTDLNRELDYQKDANGTTSGIGSSVGKYMIDEDHMSFIHNPNLTVCVPIAAGESDFENLNTEDFSSESEAEGSKDGLDDSSSSEGSTIDIKPEVEEAVVVEALEEYVDPEPCWTEACVARYKCCDVSITEGWGKSWWYLRKTCYLIVEHNWFETLIIFMILLSSGALAFEDVYIEQRKTIRIILEYADKVFTYIFILEMLLKWVAYGFVKYFTNAWCWLDFFIVDVSIVSLIANTLGYSDLGPIKSLRTLRALRPLRALSRFEGMRVVVNALVGAIPSIMNVLLVCLIFWLIFSIMGVNLFAGKYYYCFNETSEEYFKPHVVNNKTQCFELINSNFSEVRWKNVKINFDNVGAGYLALLQVATFKGWMDIMYAAVDSRKLENQPLYEDNIYMYLYFVIFIIFGSFFTLNLFIGVIIDNFNQQKKKIRLLDCLFLYFGGQDIFMTEEQKKYYNAMKKLGSKKPQKPIPRPQNKIQGMVFDFVTQQVFDISIMILICLNMVTMMVETDDQSQETENILYWVNFIFIVVFTSEFVLKLFALRHYYFTNGWNIFDCVVVILSIVGMFLADLIEKYFVSPTLFRVIRLARIGRILRLIKGAKGIRTLLFALMMSLPALFNIGLLLFLVMFIFSIFGMSNFAYVKRESGIDDMYNFETFGNSMIILFMITTSAGWDGLLAPILNYPPDCDPNKENPGTSVKGNCGNPSVGIFFFVMYIIVSFLIVVNMYIAIILENFSVATEESADPLCEDDFESFYEIWEKFDPTASQFITFAKLGDFADTLEHPLRVPKPNTIELIAMDLPMVSGDRIHCLDILFAFTKRVLGDSGDLDMMRQQMEERFIAANPSKVSFEPITTTLRRKQEHMSASVIQRAYRAHLVRRGFICKRLLSSGKLENGGTNQEKKEDTPSTASLPSYDSVTKPEKEKLDESESKGRNDKNQKDVKESKC</sequence>
<protein>
    <recommendedName>
        <fullName evidence="26">Sodium channel protein</fullName>
    </recommendedName>
</protein>
<dbReference type="Proteomes" id="UP000824219">
    <property type="component" value="Linkage Group LG15"/>
</dbReference>
<evidence type="ECO:0000256" key="21">
    <source>
        <dbReference type="ARBA" id="ARBA00038083"/>
    </source>
</evidence>
<evidence type="ECO:0000313" key="32">
    <source>
        <dbReference type="EMBL" id="KAG7323654.1"/>
    </source>
</evidence>
<feature type="transmembrane region" description="Helical" evidence="26">
    <location>
        <begin position="1634"/>
        <end position="1659"/>
    </location>
</feature>
<gene>
    <name evidence="32" type="ORF">KOW79_013356</name>
</gene>
<evidence type="ECO:0000256" key="7">
    <source>
        <dbReference type="ARBA" id="ARBA00022692"/>
    </source>
</evidence>
<feature type="transmembrane region" description="Helical" evidence="26">
    <location>
        <begin position="1412"/>
        <end position="1438"/>
    </location>
</feature>
<comment type="function">
    <text evidence="26">Mediates the voltage-dependent sodium ion permeability of excitable membranes. Assuming opened or closed conformations in response to the voltage difference across the membrane, the protein forms a sodium-selective channel through which Na(+) ions may pass in accordance with their electrochemical gradient.</text>
</comment>
<dbReference type="InterPro" id="IPR001696">
    <property type="entry name" value="Na_channel_asu"/>
</dbReference>
<dbReference type="EMBL" id="JAHKSW010000015">
    <property type="protein sequence ID" value="KAG7323654.1"/>
    <property type="molecule type" value="Genomic_DNA"/>
</dbReference>
<keyword evidence="3 26" id="KW-0813">Transport</keyword>
<dbReference type="FunFam" id="1.20.5.1190:FF:000003">
    <property type="entry name" value="Sodium channel protein"/>
    <property type="match status" value="1"/>
</dbReference>
<comment type="subcellular location">
    <subcellularLocation>
        <location evidence="2 26">Cell membrane</location>
        <topology evidence="2 26">Multi-pass membrane protein</topology>
    </subcellularLocation>
    <subcellularLocation>
        <location evidence="1">Cell projection</location>
        <location evidence="1">Axon</location>
    </subcellularLocation>
</comment>
<dbReference type="InterPro" id="IPR043203">
    <property type="entry name" value="VGCC_Ca_Na"/>
</dbReference>
<feature type="compositionally biased region" description="Basic residues" evidence="27">
    <location>
        <begin position="494"/>
        <end position="504"/>
    </location>
</feature>
<feature type="transmembrane region" description="Helical" evidence="26">
    <location>
        <begin position="729"/>
        <end position="747"/>
    </location>
</feature>
<feature type="transmembrane region" description="Helical" evidence="26">
    <location>
        <begin position="1571"/>
        <end position="1590"/>
    </location>
</feature>
<dbReference type="InterPro" id="IPR024583">
    <property type="entry name" value="Na_trans_cytopl"/>
</dbReference>
<evidence type="ECO:0000256" key="15">
    <source>
        <dbReference type="ARBA" id="ARBA00023157"/>
    </source>
</evidence>
<feature type="transmembrane region" description="Helical" evidence="26">
    <location>
        <begin position="1537"/>
        <end position="1559"/>
    </location>
</feature>
<dbReference type="PANTHER" id="PTHR10037">
    <property type="entry name" value="VOLTAGE-GATED CATION CHANNEL CALCIUM AND SODIUM"/>
    <property type="match status" value="1"/>
</dbReference>
<evidence type="ECO:0000256" key="5">
    <source>
        <dbReference type="ARBA" id="ARBA00022475"/>
    </source>
</evidence>
<keyword evidence="33" id="KW-1185">Reference proteome</keyword>
<evidence type="ECO:0000256" key="23">
    <source>
        <dbReference type="ARBA" id="ARBA00058180"/>
    </source>
</evidence>
<feature type="transmembrane region" description="Helical" evidence="26">
    <location>
        <begin position="759"/>
        <end position="777"/>
    </location>
</feature>
<evidence type="ECO:0000256" key="8">
    <source>
        <dbReference type="ARBA" id="ARBA00022737"/>
    </source>
</evidence>
<feature type="domain" description="Ion transport" evidence="28">
    <location>
        <begin position="1506"/>
        <end position="1760"/>
    </location>
</feature>
<evidence type="ECO:0000256" key="17">
    <source>
        <dbReference type="ARBA" id="ARBA00023201"/>
    </source>
</evidence>
<feature type="domain" description="Voltage-gated Na+ ion channel cytoplasmic" evidence="30">
    <location>
        <begin position="548"/>
        <end position="678"/>
    </location>
</feature>
<dbReference type="InterPro" id="IPR027359">
    <property type="entry name" value="Volt_channel_dom_sf"/>
</dbReference>
<feature type="transmembrane region" description="Helical" evidence="26">
    <location>
        <begin position="394"/>
        <end position="421"/>
    </location>
</feature>
<evidence type="ECO:0000259" key="28">
    <source>
        <dbReference type="Pfam" id="PF00520"/>
    </source>
</evidence>
<evidence type="ECO:0000256" key="14">
    <source>
        <dbReference type="ARBA" id="ARBA00023136"/>
    </source>
</evidence>
<dbReference type="InterPro" id="IPR058542">
    <property type="entry name" value="IQ_SCN5A_C"/>
</dbReference>
<keyword evidence="10 26" id="KW-0851">Voltage-gated channel</keyword>
<evidence type="ECO:0000256" key="10">
    <source>
        <dbReference type="ARBA" id="ARBA00022882"/>
    </source>
</evidence>
<evidence type="ECO:0000256" key="26">
    <source>
        <dbReference type="RuleBase" id="RU361132"/>
    </source>
</evidence>
<feature type="domain" description="Ion transport" evidence="28">
    <location>
        <begin position="728"/>
        <end position="958"/>
    </location>
</feature>